<dbReference type="PRINTS" id="PR00335">
    <property type="entry name" value="KUPTAKETRKA"/>
</dbReference>
<evidence type="ECO:0000256" key="2">
    <source>
        <dbReference type="ARBA" id="ARBA00022448"/>
    </source>
</evidence>
<keyword evidence="4" id="KW-0630">Potassium</keyword>
<keyword evidence="3" id="KW-0633">Potassium transport</keyword>
<evidence type="ECO:0000313" key="9">
    <source>
        <dbReference type="EMBL" id="KNZ43531.1"/>
    </source>
</evidence>
<dbReference type="PANTHER" id="PTHR43833">
    <property type="entry name" value="POTASSIUM CHANNEL PROTEIN 2-RELATED-RELATED"/>
    <property type="match status" value="1"/>
</dbReference>
<protein>
    <recommendedName>
        <fullName evidence="1">Trk system potassium uptake protein TrkA</fullName>
    </recommendedName>
</protein>
<name>A0A0L6U4T4_9FIRM</name>
<dbReference type="InterPro" id="IPR036291">
    <property type="entry name" value="NAD(P)-bd_dom_sf"/>
</dbReference>
<dbReference type="Pfam" id="PF02254">
    <property type="entry name" value="TrkA_N"/>
    <property type="match status" value="1"/>
</dbReference>
<feature type="domain" description="RCK N-terminal" evidence="7">
    <location>
        <begin position="1"/>
        <end position="117"/>
    </location>
</feature>
<gene>
    <name evidence="9" type="ORF">AKG39_00355</name>
</gene>
<keyword evidence="5" id="KW-0520">NAD</keyword>
<dbReference type="Pfam" id="PF02080">
    <property type="entry name" value="TrkA_C"/>
    <property type="match status" value="1"/>
</dbReference>
<dbReference type="STRING" id="52689.AKG39_00355"/>
<dbReference type="PROSITE" id="PS51202">
    <property type="entry name" value="RCK_C"/>
    <property type="match status" value="1"/>
</dbReference>
<keyword evidence="6" id="KW-0406">Ion transport</keyword>
<dbReference type="InterPro" id="IPR003148">
    <property type="entry name" value="RCK_N"/>
</dbReference>
<evidence type="ECO:0000259" key="7">
    <source>
        <dbReference type="PROSITE" id="PS51201"/>
    </source>
</evidence>
<evidence type="ECO:0000256" key="5">
    <source>
        <dbReference type="ARBA" id="ARBA00023027"/>
    </source>
</evidence>
<sequence length="221" mass="24679">MKSIIIGGGKVGYYLLRTLKKRGHHVVLIEREKNICLKIAEDIDAEIICGDGTDLEVLKDAGIQEAEIIAAVTGTDEENLVICEIAKVSFDINKTIARINNPKNIAMFKALGVDKTVCSTEVIANLIEYEFDKDNFKLIHTFERGAMILVEIVVHSGDKWDNSYVRDIELPEECVITSILRNKKVIYPRGDTQFTVDDKVLVITNQPALLKLKKHLLSGGK</sequence>
<dbReference type="Gene3D" id="3.30.70.1450">
    <property type="entry name" value="Regulator of K+ conductance, C-terminal domain"/>
    <property type="match status" value="1"/>
</dbReference>
<evidence type="ECO:0000256" key="3">
    <source>
        <dbReference type="ARBA" id="ARBA00022538"/>
    </source>
</evidence>
<dbReference type="SUPFAM" id="SSF51735">
    <property type="entry name" value="NAD(P)-binding Rossmann-fold domains"/>
    <property type="match status" value="1"/>
</dbReference>
<dbReference type="PATRIC" id="fig|52689.4.peg.825"/>
<proteinExistence type="predicted"/>
<dbReference type="AlphaFoldDB" id="A0A0L6U4T4"/>
<dbReference type="GO" id="GO:0005886">
    <property type="term" value="C:plasma membrane"/>
    <property type="evidence" value="ECO:0007669"/>
    <property type="project" value="InterPro"/>
</dbReference>
<accession>A0A0L6U4T4</accession>
<dbReference type="OrthoDB" id="9775180at2"/>
<dbReference type="PANTHER" id="PTHR43833:SF5">
    <property type="entry name" value="TRK SYSTEM POTASSIUM UPTAKE PROTEIN TRKA"/>
    <property type="match status" value="1"/>
</dbReference>
<evidence type="ECO:0000256" key="4">
    <source>
        <dbReference type="ARBA" id="ARBA00022958"/>
    </source>
</evidence>
<dbReference type="InterPro" id="IPR006036">
    <property type="entry name" value="K_uptake_TrkA"/>
</dbReference>
<dbReference type="InterPro" id="IPR006037">
    <property type="entry name" value="RCK_C"/>
</dbReference>
<evidence type="ECO:0000256" key="1">
    <source>
        <dbReference type="ARBA" id="ARBA00017378"/>
    </source>
</evidence>
<evidence type="ECO:0000256" key="6">
    <source>
        <dbReference type="ARBA" id="ARBA00023065"/>
    </source>
</evidence>
<dbReference type="EMBL" id="LGYO01000002">
    <property type="protein sequence ID" value="KNZ43531.1"/>
    <property type="molecule type" value="Genomic_DNA"/>
</dbReference>
<dbReference type="GO" id="GO:0015079">
    <property type="term" value="F:potassium ion transmembrane transporter activity"/>
    <property type="evidence" value="ECO:0007669"/>
    <property type="project" value="InterPro"/>
</dbReference>
<dbReference type="InterPro" id="IPR036721">
    <property type="entry name" value="RCK_C_sf"/>
</dbReference>
<reference evidence="10" key="1">
    <citation type="submission" date="2015-07" db="EMBL/GenBank/DDBJ databases">
        <title>Draft genome sequence of Acetobacterium bakii DSM 8293, a potential psychrophilic chemical producer through syngas fermentation.</title>
        <authorList>
            <person name="Song Y."/>
            <person name="Hwang S."/>
            <person name="Cho B.-K."/>
        </authorList>
    </citation>
    <scope>NUCLEOTIDE SEQUENCE [LARGE SCALE GENOMIC DNA]</scope>
    <source>
        <strain evidence="10">DSM 8239</strain>
    </source>
</reference>
<feature type="domain" description="RCK C-terminal" evidence="8">
    <location>
        <begin position="137"/>
        <end position="218"/>
    </location>
</feature>
<comment type="caution">
    <text evidence="9">The sequence shown here is derived from an EMBL/GenBank/DDBJ whole genome shotgun (WGS) entry which is preliminary data.</text>
</comment>
<dbReference type="Proteomes" id="UP000036873">
    <property type="component" value="Unassembled WGS sequence"/>
</dbReference>
<dbReference type="SUPFAM" id="SSF116726">
    <property type="entry name" value="TrkA C-terminal domain-like"/>
    <property type="match status" value="1"/>
</dbReference>
<dbReference type="PROSITE" id="PS51201">
    <property type="entry name" value="RCK_N"/>
    <property type="match status" value="1"/>
</dbReference>
<dbReference type="Gene3D" id="3.40.50.720">
    <property type="entry name" value="NAD(P)-binding Rossmann-like Domain"/>
    <property type="match status" value="1"/>
</dbReference>
<evidence type="ECO:0000313" key="10">
    <source>
        <dbReference type="Proteomes" id="UP000036873"/>
    </source>
</evidence>
<dbReference type="RefSeq" id="WP_050738373.1">
    <property type="nucleotide sequence ID" value="NZ_LGYO01000002.1"/>
</dbReference>
<organism evidence="9 10">
    <name type="scientific">Acetobacterium bakii</name>
    <dbReference type="NCBI Taxonomy" id="52689"/>
    <lineage>
        <taxon>Bacteria</taxon>
        <taxon>Bacillati</taxon>
        <taxon>Bacillota</taxon>
        <taxon>Clostridia</taxon>
        <taxon>Eubacteriales</taxon>
        <taxon>Eubacteriaceae</taxon>
        <taxon>Acetobacterium</taxon>
    </lineage>
</organism>
<evidence type="ECO:0000259" key="8">
    <source>
        <dbReference type="PROSITE" id="PS51202"/>
    </source>
</evidence>
<dbReference type="InterPro" id="IPR050721">
    <property type="entry name" value="Trk_Ktr_HKT_K-transport"/>
</dbReference>
<keyword evidence="2" id="KW-0813">Transport</keyword>
<keyword evidence="10" id="KW-1185">Reference proteome</keyword>